<dbReference type="RefSeq" id="WP_279298337.1">
    <property type="nucleotide sequence ID" value="NZ_JAOTIF010000016.1"/>
</dbReference>
<proteinExistence type="predicted"/>
<organism evidence="1 2">
    <name type="scientific">Paraflavisolibacter caeni</name>
    <dbReference type="NCBI Taxonomy" id="2982496"/>
    <lineage>
        <taxon>Bacteria</taxon>
        <taxon>Pseudomonadati</taxon>
        <taxon>Bacteroidota</taxon>
        <taxon>Chitinophagia</taxon>
        <taxon>Chitinophagales</taxon>
        <taxon>Chitinophagaceae</taxon>
        <taxon>Paraflavisolibacter</taxon>
    </lineage>
</organism>
<evidence type="ECO:0000313" key="2">
    <source>
        <dbReference type="Proteomes" id="UP001155483"/>
    </source>
</evidence>
<reference evidence="1" key="2">
    <citation type="submission" date="2023-04" db="EMBL/GenBank/DDBJ databases">
        <title>Paracnuella aquatica gen. nov., sp. nov., a member of the family Chitinophagaceae isolated from a hot spring.</title>
        <authorList>
            <person name="Wang C."/>
        </authorList>
    </citation>
    <scope>NUCLEOTIDE SEQUENCE</scope>
    <source>
        <strain evidence="1">LB-8</strain>
    </source>
</reference>
<dbReference type="AlphaFoldDB" id="A0A9X3BJ99"/>
<dbReference type="Proteomes" id="UP001155483">
    <property type="component" value="Unassembled WGS sequence"/>
</dbReference>
<dbReference type="EMBL" id="JAOTIF010000016">
    <property type="protein sequence ID" value="MCU7550898.1"/>
    <property type="molecule type" value="Genomic_DNA"/>
</dbReference>
<protein>
    <submittedName>
        <fullName evidence="1">Uncharacterized protein</fullName>
    </submittedName>
</protein>
<reference evidence="1" key="1">
    <citation type="submission" date="2022-09" db="EMBL/GenBank/DDBJ databases">
        <authorList>
            <person name="Yuan C."/>
            <person name="Ke Z."/>
        </authorList>
    </citation>
    <scope>NUCLEOTIDE SEQUENCE</scope>
    <source>
        <strain evidence="1">LB-8</strain>
    </source>
</reference>
<accession>A0A9X3BJ99</accession>
<comment type="caution">
    <text evidence="1">The sequence shown here is derived from an EMBL/GenBank/DDBJ whole genome shotgun (WGS) entry which is preliminary data.</text>
</comment>
<keyword evidence="2" id="KW-1185">Reference proteome</keyword>
<name>A0A9X3BJ99_9BACT</name>
<evidence type="ECO:0000313" key="1">
    <source>
        <dbReference type="EMBL" id="MCU7550898.1"/>
    </source>
</evidence>
<gene>
    <name evidence="1" type="ORF">OCK74_17390</name>
</gene>
<sequence length="144" mass="16812">MYLFQRIYQSRHFVLIPIISTLFIQCQSNSISCKDIKNGKFQFYSKRSGERYLVIRQDTLQKELNINTGDTSYWKVKWLSDCTFSATYLSGGPEKTEEEKDFLTRHQTVVQILKITPTYYIVEGSLDSINSDMSIVDTIWIKGK</sequence>